<evidence type="ECO:0000313" key="1">
    <source>
        <dbReference type="EMBL" id="KAF7788533.1"/>
    </source>
</evidence>
<name>A0A8T0CCU6_9GAMM</name>
<evidence type="ECO:0000313" key="2">
    <source>
        <dbReference type="Proteomes" id="UP000016480"/>
    </source>
</evidence>
<sequence length="39" mass="4721">MLIEVEVRHQRLAYQKDKYNVSNDDTHLRLVSIIIEFSF</sequence>
<protein>
    <submittedName>
        <fullName evidence="1">Uncharacterized protein</fullName>
    </submittedName>
</protein>
<gene>
    <name evidence="1" type="ORF">PRUB_a1521</name>
</gene>
<proteinExistence type="predicted"/>
<dbReference type="AlphaFoldDB" id="A0A8T0CCU6"/>
<dbReference type="EMBL" id="AHCD03000020">
    <property type="protein sequence ID" value="KAF7788533.1"/>
    <property type="molecule type" value="Genomic_DNA"/>
</dbReference>
<reference evidence="1 2" key="1">
    <citation type="journal article" date="2012" name="J. Bacteriol.">
        <title>Genome sequence of the cycloprodigiosin-producing bacterial strain Pseudoalteromonas rubra ATCC 29570(T).</title>
        <authorList>
            <person name="Xie B.B."/>
            <person name="Shu Y.L."/>
            <person name="Qin Q.L."/>
            <person name="Rong J.C."/>
            <person name="Zhang X.Y."/>
            <person name="Chen X.L."/>
            <person name="Zhou B.C."/>
            <person name="Zhang Y.Z."/>
        </authorList>
    </citation>
    <scope>NUCLEOTIDE SEQUENCE [LARGE SCALE GENOMIC DNA]</scope>
    <source>
        <strain evidence="1 2">DSM 6842</strain>
    </source>
</reference>
<accession>A0A8T0CCU6</accession>
<comment type="caution">
    <text evidence="1">The sequence shown here is derived from an EMBL/GenBank/DDBJ whole genome shotgun (WGS) entry which is preliminary data.</text>
</comment>
<dbReference type="Proteomes" id="UP000016480">
    <property type="component" value="Unassembled WGS sequence"/>
</dbReference>
<organism evidence="1 2">
    <name type="scientific">Pseudoalteromonas rubra</name>
    <dbReference type="NCBI Taxonomy" id="43658"/>
    <lineage>
        <taxon>Bacteria</taxon>
        <taxon>Pseudomonadati</taxon>
        <taxon>Pseudomonadota</taxon>
        <taxon>Gammaproteobacteria</taxon>
        <taxon>Alteromonadales</taxon>
        <taxon>Pseudoalteromonadaceae</taxon>
        <taxon>Pseudoalteromonas</taxon>
    </lineage>
</organism>